<dbReference type="OrthoDB" id="3945418at2759"/>
<evidence type="ECO:0008006" key="12">
    <source>
        <dbReference type="Google" id="ProtNLM"/>
    </source>
</evidence>
<dbReference type="InterPro" id="IPR050121">
    <property type="entry name" value="Cytochrome_P450_monoxygenase"/>
</dbReference>
<evidence type="ECO:0000313" key="11">
    <source>
        <dbReference type="Proteomes" id="UP001146351"/>
    </source>
</evidence>
<keyword evidence="4 8" id="KW-0479">Metal-binding</keyword>
<dbReference type="EMBL" id="JAPQKO010000008">
    <property type="protein sequence ID" value="KAJ5151548.1"/>
    <property type="molecule type" value="Genomic_DNA"/>
</dbReference>
<reference evidence="10" key="2">
    <citation type="journal article" date="2023" name="IMA Fungus">
        <title>Comparative genomic study of the Penicillium genus elucidates a diverse pangenome and 15 lateral gene transfer events.</title>
        <authorList>
            <person name="Petersen C."/>
            <person name="Sorensen T."/>
            <person name="Nielsen M.R."/>
            <person name="Sondergaard T.E."/>
            <person name="Sorensen J.L."/>
            <person name="Fitzpatrick D.A."/>
            <person name="Frisvad J.C."/>
            <person name="Nielsen K.L."/>
        </authorList>
    </citation>
    <scope>NUCLEOTIDE SEQUENCE</scope>
    <source>
        <strain evidence="10">IBT 21917</strain>
    </source>
</reference>
<dbReference type="PANTHER" id="PTHR24305">
    <property type="entry name" value="CYTOCHROME P450"/>
    <property type="match status" value="1"/>
</dbReference>
<evidence type="ECO:0000313" key="10">
    <source>
        <dbReference type="EMBL" id="KAJ5151548.1"/>
    </source>
</evidence>
<evidence type="ECO:0000256" key="6">
    <source>
        <dbReference type="ARBA" id="ARBA00023004"/>
    </source>
</evidence>
<gene>
    <name evidence="10" type="ORF">N7492_009843</name>
</gene>
<proteinExistence type="inferred from homology"/>
<reference evidence="10" key="1">
    <citation type="submission" date="2022-11" db="EMBL/GenBank/DDBJ databases">
        <authorList>
            <person name="Petersen C."/>
        </authorList>
    </citation>
    <scope>NUCLEOTIDE SEQUENCE</scope>
    <source>
        <strain evidence="10">IBT 21917</strain>
    </source>
</reference>
<dbReference type="PROSITE" id="PS00086">
    <property type="entry name" value="CYTOCHROME_P450"/>
    <property type="match status" value="1"/>
</dbReference>
<dbReference type="PRINTS" id="PR00385">
    <property type="entry name" value="P450"/>
</dbReference>
<dbReference type="PANTHER" id="PTHR24305:SF210">
    <property type="entry name" value="CYTOCHROME P450 MONOOXYGENASE ASQL-RELATED"/>
    <property type="match status" value="1"/>
</dbReference>
<dbReference type="InterPro" id="IPR036396">
    <property type="entry name" value="Cyt_P450_sf"/>
</dbReference>
<keyword evidence="7 9" id="KW-0503">Monooxygenase</keyword>
<keyword evidence="3 8" id="KW-0349">Heme</keyword>
<sequence length="408" mass="46442">MAHPNPIWAISGLDIIGVDTFKTLSDEAPGLLLGTLLLYLFYKYTRRIYFHPLSSVPGPRLAAATHLYEAYYNILRQGLSKRAIQLHRTYSTDYCKDPGVYKLLGIDGSILTITDPEEHKQYRSIVSSLFSRKTADDLAPMIARLLNKSAESMARQGRDDNPSVIQRVYRSVALFKQWLDERVAAHDAGKPVEGRSTYFDLMIEAKRKTGEPLRQDQLFEDILNYLVAGMEATSYVLSFGTYFLLNKPDVKAKLEAELREASPFIREEFSHRRIMALPYLTAVTKECLRLSNTVPGFLPRVVPKNGVNIGGYHIPGGTQISMIHPVVELNEEIFPNPHEFIPERWLGDNGHDLDKWAIAFSKGRRQCIGKRHMELYETTAADMEIIDQFAPIIQGVVKVKITKDRWRE</sequence>
<keyword evidence="5 9" id="KW-0560">Oxidoreductase</keyword>
<dbReference type="InterPro" id="IPR002401">
    <property type="entry name" value="Cyt_P450_E_grp-I"/>
</dbReference>
<evidence type="ECO:0000256" key="4">
    <source>
        <dbReference type="ARBA" id="ARBA00022723"/>
    </source>
</evidence>
<organism evidence="10 11">
    <name type="scientific">Penicillium capsulatum</name>
    <dbReference type="NCBI Taxonomy" id="69766"/>
    <lineage>
        <taxon>Eukaryota</taxon>
        <taxon>Fungi</taxon>
        <taxon>Dikarya</taxon>
        <taxon>Ascomycota</taxon>
        <taxon>Pezizomycotina</taxon>
        <taxon>Eurotiomycetes</taxon>
        <taxon>Eurotiomycetidae</taxon>
        <taxon>Eurotiales</taxon>
        <taxon>Aspergillaceae</taxon>
        <taxon>Penicillium</taxon>
    </lineage>
</organism>
<comment type="similarity">
    <text evidence="2 9">Belongs to the cytochrome P450 family.</text>
</comment>
<dbReference type="SUPFAM" id="SSF48264">
    <property type="entry name" value="Cytochrome P450"/>
    <property type="match status" value="1"/>
</dbReference>
<feature type="binding site" description="axial binding residue" evidence="8">
    <location>
        <position position="367"/>
    </location>
    <ligand>
        <name>heme</name>
        <dbReference type="ChEBI" id="CHEBI:30413"/>
    </ligand>
    <ligandPart>
        <name>Fe</name>
        <dbReference type="ChEBI" id="CHEBI:18248"/>
    </ligandPart>
</feature>
<evidence type="ECO:0000256" key="7">
    <source>
        <dbReference type="ARBA" id="ARBA00023033"/>
    </source>
</evidence>
<dbReference type="GO" id="GO:0043386">
    <property type="term" value="P:mycotoxin biosynthetic process"/>
    <property type="evidence" value="ECO:0007669"/>
    <property type="project" value="UniProtKB-ARBA"/>
</dbReference>
<comment type="cofactor">
    <cofactor evidence="1 8">
        <name>heme</name>
        <dbReference type="ChEBI" id="CHEBI:30413"/>
    </cofactor>
</comment>
<dbReference type="GO" id="GO:0004497">
    <property type="term" value="F:monooxygenase activity"/>
    <property type="evidence" value="ECO:0007669"/>
    <property type="project" value="UniProtKB-KW"/>
</dbReference>
<evidence type="ECO:0000256" key="3">
    <source>
        <dbReference type="ARBA" id="ARBA00022617"/>
    </source>
</evidence>
<dbReference type="GO" id="GO:0020037">
    <property type="term" value="F:heme binding"/>
    <property type="evidence" value="ECO:0007669"/>
    <property type="project" value="InterPro"/>
</dbReference>
<evidence type="ECO:0000256" key="5">
    <source>
        <dbReference type="ARBA" id="ARBA00023002"/>
    </source>
</evidence>
<dbReference type="Gene3D" id="1.10.630.10">
    <property type="entry name" value="Cytochrome P450"/>
    <property type="match status" value="2"/>
</dbReference>
<evidence type="ECO:0000256" key="1">
    <source>
        <dbReference type="ARBA" id="ARBA00001971"/>
    </source>
</evidence>
<dbReference type="Pfam" id="PF00067">
    <property type="entry name" value="p450"/>
    <property type="match status" value="1"/>
</dbReference>
<dbReference type="GO" id="GO:0005506">
    <property type="term" value="F:iron ion binding"/>
    <property type="evidence" value="ECO:0007669"/>
    <property type="project" value="InterPro"/>
</dbReference>
<name>A0A9W9HKE3_9EURO</name>
<evidence type="ECO:0000256" key="8">
    <source>
        <dbReference type="PIRSR" id="PIRSR602401-1"/>
    </source>
</evidence>
<dbReference type="InterPro" id="IPR017972">
    <property type="entry name" value="Cyt_P450_CS"/>
</dbReference>
<comment type="caution">
    <text evidence="10">The sequence shown here is derived from an EMBL/GenBank/DDBJ whole genome shotgun (WGS) entry which is preliminary data.</text>
</comment>
<accession>A0A9W9HKE3</accession>
<protein>
    <recommendedName>
        <fullName evidence="12">Cytochrome P450</fullName>
    </recommendedName>
</protein>
<evidence type="ECO:0000256" key="9">
    <source>
        <dbReference type="RuleBase" id="RU000461"/>
    </source>
</evidence>
<dbReference type="PRINTS" id="PR00463">
    <property type="entry name" value="EP450I"/>
</dbReference>
<evidence type="ECO:0000256" key="2">
    <source>
        <dbReference type="ARBA" id="ARBA00010617"/>
    </source>
</evidence>
<keyword evidence="11" id="KW-1185">Reference proteome</keyword>
<dbReference type="AlphaFoldDB" id="A0A9W9HKE3"/>
<keyword evidence="6 8" id="KW-0408">Iron</keyword>
<dbReference type="Proteomes" id="UP001146351">
    <property type="component" value="Unassembled WGS sequence"/>
</dbReference>
<dbReference type="GO" id="GO:0016705">
    <property type="term" value="F:oxidoreductase activity, acting on paired donors, with incorporation or reduction of molecular oxygen"/>
    <property type="evidence" value="ECO:0007669"/>
    <property type="project" value="InterPro"/>
</dbReference>
<dbReference type="InterPro" id="IPR001128">
    <property type="entry name" value="Cyt_P450"/>
</dbReference>